<feature type="compositionally biased region" description="Polar residues" evidence="5">
    <location>
        <begin position="645"/>
        <end position="654"/>
    </location>
</feature>
<feature type="compositionally biased region" description="Low complexity" evidence="5">
    <location>
        <begin position="1229"/>
        <end position="1242"/>
    </location>
</feature>
<dbReference type="Pfam" id="PF00412">
    <property type="entry name" value="LIM"/>
    <property type="match status" value="2"/>
</dbReference>
<gene>
    <name evidence="7" type="ORF">H4219_000487</name>
</gene>
<feature type="compositionally biased region" description="Polar residues" evidence="5">
    <location>
        <begin position="912"/>
        <end position="945"/>
    </location>
</feature>
<sequence length="1476" mass="166799">MSSSSKSTPTSKKGPYRYDIRVTGSLGLDETSSPSKVLVKIQGNDEEGYTIVNSGPDSDDVGPSKNLDQKVVRRRYTDKGMELEITTSPLRSAITRNSTPSHVVQADHEKLKSETPFPPSPVSVSHESAANTPVEPSQDFSNNKSLVLHGQRGAFGNRPRAYSIASETITAEPVLVGGGRGAFAEDAAPSSESMSRSGTPLRNFQRASSYQQASETSSQTDINDQISNADTKYFQPDDLKEYLRELNQRHRFIQRKRSKRANTYHEGAATDTDTVSSPARSIRGRFNRATRTPLSNTGSSTTTTSRTISLKGGGGVGDGETSLIQSPISRSFTPYIPEKKRNGQYSYNYANKNAPAPSPTPTKHSWDSMEEFRGNPPDMSRAFNILKNGVNVDGIPNKDVKYQSPFNKEYGMKSNAVKATLDEIGTQAKNGVKTTKGVLDDEMVYRNSAFSRPPSALNGGWKYPPPKSNLFGSSEGSNGDKNADYPKAEKDTPPSSSFTNTTFMPKGPSGLHAFDNDPSFDELRGGGGSDAGSVATHGYRPYQPERGSTNYGQHSRKESATSFRTTTDTMSSMNHSTTSLSSELKAVLERTGGINLEAFMEAKTDSSSGSSYSSRPSTAMARPTNPSMNELDQVLKRTANMSISRTNTSLSEYESSPHAKYNEHNEHHQDGLRGGGQPNDIEESELAMVMRKTMNYNPSMSMDMRPDHTRPKTQYENENAYRDQQRRRKELENQQRKEQEERERQMELERQRRQQEREEEEERERREIERQRQEQDRERRKIERQRQEQEMREREERERFEMQRRLETERRESEQQKRMQYERNMQHQQEDQERQRMEWERQQEAERRAREQYYARPPSRGGESVDSEGIPRPPQPFFGRFPSPPPHIKERARAQAAAQAAEEEEERRRQENGQGNRAPDQQQQQNRAYDSASTLMDQNDANDLTRNLPKVVDEEDFTIRGGGMSHDTIENPSRSSIHMDANKARPSIEPCYVCRKDIYPIDKILPHNIPIHRTCLRCETCERPLTLDKYRCIDAHFFCEHHFKKYFPGDISSCKPRGTDISGSPNPTRASTIFARTRRDSEESQSSINEGSVKKKVDEYVGRSVSQATTNDLHQGQDIEPKLRNSMTTINGYNHPECPACDKVIYMKDRVTFENFAYHKSCFRCQKCKRHLSAGNAVRVRGLPYCSQHGTSLLRRRSNLMHMSTRRKKRNEKASGQDQQRNKEHRLPSKPNSVSSKNNDPSDALRNFMEEAAKQIDAHNENNVQRQTPAVPNIKSSRKTAGQEFPPFNDKRVMSFVEIESIPSRASSTTSSFQGNSKSSKHNRSSRKGKEILNASNVTVQEPDSDTEHEASSTTATPKDKYHLTPRGPSLAENLNLHGHSSKISLSSQFDPFREDPNSSSRPDFQSNGFGNNKIQSPFKGFEEFRRPGGGGGPFQGIRPSSRLFTPFAAMDKKLGDLEHMFNKTEKLGQPWLAPR</sequence>
<feature type="compositionally biased region" description="Basic residues" evidence="5">
    <location>
        <begin position="1196"/>
        <end position="1211"/>
    </location>
</feature>
<feature type="compositionally biased region" description="Basic and acidic residues" evidence="5">
    <location>
        <begin position="763"/>
        <end position="853"/>
    </location>
</feature>
<feature type="compositionally biased region" description="Polar residues" evidence="5">
    <location>
        <begin position="1261"/>
        <end position="1270"/>
    </location>
</feature>
<feature type="compositionally biased region" description="Low complexity" evidence="5">
    <location>
        <begin position="1307"/>
        <end position="1318"/>
    </location>
</feature>
<evidence type="ECO:0000256" key="5">
    <source>
        <dbReference type="SAM" id="MobiDB-lite"/>
    </source>
</evidence>
<feature type="region of interest" description="Disordered" evidence="5">
    <location>
        <begin position="602"/>
        <end position="627"/>
    </location>
</feature>
<keyword evidence="3 4" id="KW-0440">LIM domain</keyword>
<feature type="compositionally biased region" description="Pro residues" evidence="5">
    <location>
        <begin position="871"/>
        <end position="886"/>
    </location>
</feature>
<reference evidence="7" key="1">
    <citation type="submission" date="2022-07" db="EMBL/GenBank/DDBJ databases">
        <title>Phylogenomic reconstructions and comparative analyses of Kickxellomycotina fungi.</title>
        <authorList>
            <person name="Reynolds N.K."/>
            <person name="Stajich J.E."/>
            <person name="Barry K."/>
            <person name="Grigoriev I.V."/>
            <person name="Crous P."/>
            <person name="Smith M.E."/>
        </authorList>
    </citation>
    <scope>NUCLEOTIDE SEQUENCE</scope>
    <source>
        <strain evidence="7">NBRC 100468</strain>
    </source>
</reference>
<dbReference type="PROSITE" id="PS00478">
    <property type="entry name" value="LIM_DOMAIN_1"/>
    <property type="match status" value="1"/>
</dbReference>
<evidence type="ECO:0000256" key="1">
    <source>
        <dbReference type="ARBA" id="ARBA00022723"/>
    </source>
</evidence>
<dbReference type="CDD" id="cd09358">
    <property type="entry name" value="LIM_Mical_like"/>
    <property type="match status" value="1"/>
</dbReference>
<feature type="region of interest" description="Disordered" evidence="5">
    <location>
        <begin position="1304"/>
        <end position="1375"/>
    </location>
</feature>
<dbReference type="OrthoDB" id="8062037at2759"/>
<dbReference type="PROSITE" id="PS50023">
    <property type="entry name" value="LIM_DOMAIN_2"/>
    <property type="match status" value="2"/>
</dbReference>
<feature type="compositionally biased region" description="Low complexity" evidence="5">
    <location>
        <begin position="606"/>
        <end position="617"/>
    </location>
</feature>
<dbReference type="GO" id="GO:0046872">
    <property type="term" value="F:metal ion binding"/>
    <property type="evidence" value="ECO:0007669"/>
    <property type="project" value="UniProtKB-KW"/>
</dbReference>
<dbReference type="Proteomes" id="UP001150538">
    <property type="component" value="Unassembled WGS sequence"/>
</dbReference>
<protein>
    <recommendedName>
        <fullName evidence="6">LIM zinc-binding domain-containing protein</fullName>
    </recommendedName>
</protein>
<feature type="compositionally biased region" description="Polar residues" evidence="5">
    <location>
        <begin position="1398"/>
        <end position="1416"/>
    </location>
</feature>
<feature type="compositionally biased region" description="Polar residues" evidence="5">
    <location>
        <begin position="89"/>
        <end position="102"/>
    </location>
</feature>
<feature type="compositionally biased region" description="Low complexity" evidence="5">
    <location>
        <begin position="292"/>
        <end position="309"/>
    </location>
</feature>
<feature type="region of interest" description="Disordered" evidence="5">
    <location>
        <begin position="645"/>
        <end position="680"/>
    </location>
</feature>
<evidence type="ECO:0000313" key="8">
    <source>
        <dbReference type="Proteomes" id="UP001150538"/>
    </source>
</evidence>
<feature type="compositionally biased region" description="Polar residues" evidence="5">
    <location>
        <begin position="122"/>
        <end position="145"/>
    </location>
</feature>
<feature type="domain" description="LIM zinc-binding" evidence="6">
    <location>
        <begin position="989"/>
        <end position="1049"/>
    </location>
</feature>
<comment type="caution">
    <text evidence="7">The sequence shown here is derived from an EMBL/GenBank/DDBJ whole genome shotgun (WGS) entry which is preliminary data.</text>
</comment>
<feature type="region of interest" description="Disordered" evidence="5">
    <location>
        <begin position="43"/>
        <end position="72"/>
    </location>
</feature>
<feature type="compositionally biased region" description="Polar residues" evidence="5">
    <location>
        <begin position="470"/>
        <end position="480"/>
    </location>
</feature>
<feature type="compositionally biased region" description="Low complexity" evidence="5">
    <location>
        <begin position="565"/>
        <end position="578"/>
    </location>
</feature>
<feature type="compositionally biased region" description="Polar residues" evidence="5">
    <location>
        <begin position="190"/>
        <end position="230"/>
    </location>
</feature>
<feature type="compositionally biased region" description="Basic and acidic residues" evidence="5">
    <location>
        <begin position="1212"/>
        <end position="1227"/>
    </location>
</feature>
<feature type="compositionally biased region" description="Basic and acidic residues" evidence="5">
    <location>
        <begin position="704"/>
        <end position="756"/>
    </location>
</feature>
<evidence type="ECO:0000256" key="3">
    <source>
        <dbReference type="ARBA" id="ARBA00023038"/>
    </source>
</evidence>
<feature type="region of interest" description="Disordered" evidence="5">
    <location>
        <begin position="253"/>
        <end position="324"/>
    </location>
</feature>
<dbReference type="PANTHER" id="PTHR24206">
    <property type="entry name" value="OS06G0237300 PROTEIN"/>
    <property type="match status" value="1"/>
</dbReference>
<keyword evidence="1 4" id="KW-0479">Metal-binding</keyword>
<evidence type="ECO:0000256" key="4">
    <source>
        <dbReference type="PROSITE-ProRule" id="PRU00125"/>
    </source>
</evidence>
<feature type="compositionally biased region" description="Basic residues" evidence="5">
    <location>
        <begin position="253"/>
        <end position="262"/>
    </location>
</feature>
<proteinExistence type="predicted"/>
<accession>A0A9W8A962</accession>
<feature type="compositionally biased region" description="Low complexity" evidence="5">
    <location>
        <begin position="493"/>
        <end position="503"/>
    </location>
</feature>
<feature type="compositionally biased region" description="Basic and acidic residues" evidence="5">
    <location>
        <begin position="481"/>
        <end position="492"/>
    </location>
</feature>
<dbReference type="Gene3D" id="2.10.110.10">
    <property type="entry name" value="Cysteine Rich Protein"/>
    <property type="match status" value="2"/>
</dbReference>
<dbReference type="CDD" id="cd22265">
    <property type="entry name" value="UDM1_RNF168"/>
    <property type="match status" value="1"/>
</dbReference>
<feature type="compositionally biased region" description="Basic and acidic residues" evidence="5">
    <location>
        <begin position="655"/>
        <end position="671"/>
    </location>
</feature>
<keyword evidence="2 4" id="KW-0862">Zinc</keyword>
<dbReference type="EMBL" id="JANBPU010000003">
    <property type="protein sequence ID" value="KAJ1921754.1"/>
    <property type="molecule type" value="Genomic_DNA"/>
</dbReference>
<name>A0A9W8A962_9FUNG</name>
<evidence type="ECO:0000256" key="2">
    <source>
        <dbReference type="ARBA" id="ARBA00022833"/>
    </source>
</evidence>
<feature type="region of interest" description="Disordered" evidence="5">
    <location>
        <begin position="454"/>
        <end position="578"/>
    </location>
</feature>
<feature type="region of interest" description="Disordered" evidence="5">
    <location>
        <begin position="1196"/>
        <end position="1243"/>
    </location>
</feature>
<feature type="region of interest" description="Disordered" evidence="5">
    <location>
        <begin position="1387"/>
        <end position="1417"/>
    </location>
</feature>
<keyword evidence="8" id="KW-1185">Reference proteome</keyword>
<evidence type="ECO:0000313" key="7">
    <source>
        <dbReference type="EMBL" id="KAJ1921754.1"/>
    </source>
</evidence>
<feature type="region of interest" description="Disordered" evidence="5">
    <location>
        <begin position="170"/>
        <end position="233"/>
    </location>
</feature>
<organism evidence="7 8">
    <name type="scientific">Mycoemilia scoparia</name>
    <dbReference type="NCBI Taxonomy" id="417184"/>
    <lineage>
        <taxon>Eukaryota</taxon>
        <taxon>Fungi</taxon>
        <taxon>Fungi incertae sedis</taxon>
        <taxon>Zoopagomycota</taxon>
        <taxon>Kickxellomycotina</taxon>
        <taxon>Kickxellomycetes</taxon>
        <taxon>Kickxellales</taxon>
        <taxon>Kickxellaceae</taxon>
        <taxon>Mycoemilia</taxon>
    </lineage>
</organism>
<feature type="region of interest" description="Disordered" evidence="5">
    <location>
        <begin position="697"/>
        <end position="945"/>
    </location>
</feature>
<feature type="region of interest" description="Disordered" evidence="5">
    <location>
        <begin position="89"/>
        <end position="146"/>
    </location>
</feature>
<feature type="domain" description="LIM zinc-binding" evidence="6">
    <location>
        <begin position="1136"/>
        <end position="1196"/>
    </location>
</feature>
<dbReference type="InterPro" id="IPR001781">
    <property type="entry name" value="Znf_LIM"/>
</dbReference>
<dbReference type="SUPFAM" id="SSF57716">
    <property type="entry name" value="Glucocorticoid receptor-like (DNA-binding domain)"/>
    <property type="match status" value="1"/>
</dbReference>
<evidence type="ECO:0000259" key="6">
    <source>
        <dbReference type="PROSITE" id="PS50023"/>
    </source>
</evidence>
<feature type="region of interest" description="Disordered" evidence="5">
    <location>
        <begin position="1258"/>
        <end position="1287"/>
    </location>
</feature>
<dbReference type="SMART" id="SM00132">
    <property type="entry name" value="LIM"/>
    <property type="match status" value="2"/>
</dbReference>